<dbReference type="InterPro" id="IPR047216">
    <property type="entry name" value="Endonuclease_DUF559_bact"/>
</dbReference>
<dbReference type="Pfam" id="PF04480">
    <property type="entry name" value="DUF559"/>
    <property type="match status" value="1"/>
</dbReference>
<proteinExistence type="predicted"/>
<dbReference type="PANTHER" id="PTHR38590:SF1">
    <property type="entry name" value="BLL0828 PROTEIN"/>
    <property type="match status" value="1"/>
</dbReference>
<sequence>MTYGIATRAELLAQGLAATTIDDRCRRGVYTRMLPRTYCLGVPSGLARCAAVVAWIPSARMSHRTAAWLHMMLPEPTVFEATIPRAVHRATPKWLKLYRRDLPPTAIDEIMGIPTTTDARTLLDCAAVMPDADAGAVVDSQLHRAVSGTEALMLAHSGEVGAPALRRQLRIAAIHSASEPERLFARALAERHLRVLPNHPVGQYICDFVDERSRTIIEIDGRAFHSEPATFRNDRRRQNHLTLAGWMVLRYAAADVYTALDACADEVAAVVRRRRRSRPV</sequence>
<dbReference type="Proteomes" id="UP001551695">
    <property type="component" value="Unassembled WGS sequence"/>
</dbReference>
<dbReference type="RefSeq" id="WP_357786915.1">
    <property type="nucleotide sequence ID" value="NZ_JBFAKC010000012.1"/>
</dbReference>
<dbReference type="Gene3D" id="3.40.960.10">
    <property type="entry name" value="VSR Endonuclease"/>
    <property type="match status" value="1"/>
</dbReference>
<dbReference type="InterPro" id="IPR007569">
    <property type="entry name" value="DUF559"/>
</dbReference>
<protein>
    <submittedName>
        <fullName evidence="2">DUF559 domain-containing protein</fullName>
    </submittedName>
</protein>
<comment type="caution">
    <text evidence="2">The sequence shown here is derived from an EMBL/GenBank/DDBJ whole genome shotgun (WGS) entry which is preliminary data.</text>
</comment>
<accession>A0ABV3FZH4</accession>
<gene>
    <name evidence="2" type="ORF">AB0I48_25055</name>
</gene>
<feature type="domain" description="DUF559" evidence="1">
    <location>
        <begin position="194"/>
        <end position="271"/>
    </location>
</feature>
<organism evidence="2 3">
    <name type="scientific">Nocardia aurea</name>
    <dbReference type="NCBI Taxonomy" id="2144174"/>
    <lineage>
        <taxon>Bacteria</taxon>
        <taxon>Bacillati</taxon>
        <taxon>Actinomycetota</taxon>
        <taxon>Actinomycetes</taxon>
        <taxon>Mycobacteriales</taxon>
        <taxon>Nocardiaceae</taxon>
        <taxon>Nocardia</taxon>
    </lineage>
</organism>
<evidence type="ECO:0000313" key="2">
    <source>
        <dbReference type="EMBL" id="MEV0710839.1"/>
    </source>
</evidence>
<evidence type="ECO:0000259" key="1">
    <source>
        <dbReference type="Pfam" id="PF04480"/>
    </source>
</evidence>
<name>A0ABV3FZH4_9NOCA</name>
<reference evidence="2 3" key="1">
    <citation type="submission" date="2024-06" db="EMBL/GenBank/DDBJ databases">
        <title>The Natural Products Discovery Center: Release of the First 8490 Sequenced Strains for Exploring Actinobacteria Biosynthetic Diversity.</title>
        <authorList>
            <person name="Kalkreuter E."/>
            <person name="Kautsar S.A."/>
            <person name="Yang D."/>
            <person name="Bader C.D."/>
            <person name="Teijaro C.N."/>
            <person name="Fluegel L."/>
            <person name="Davis C.M."/>
            <person name="Simpson J.R."/>
            <person name="Lauterbach L."/>
            <person name="Steele A.D."/>
            <person name="Gui C."/>
            <person name="Meng S."/>
            <person name="Li G."/>
            <person name="Viehrig K."/>
            <person name="Ye F."/>
            <person name="Su P."/>
            <person name="Kiefer A.F."/>
            <person name="Nichols A."/>
            <person name="Cepeda A.J."/>
            <person name="Yan W."/>
            <person name="Fan B."/>
            <person name="Jiang Y."/>
            <person name="Adhikari A."/>
            <person name="Zheng C.-J."/>
            <person name="Schuster L."/>
            <person name="Cowan T.M."/>
            <person name="Smanski M.J."/>
            <person name="Chevrette M.G."/>
            <person name="De Carvalho L.P.S."/>
            <person name="Shen B."/>
        </authorList>
    </citation>
    <scope>NUCLEOTIDE SEQUENCE [LARGE SCALE GENOMIC DNA]</scope>
    <source>
        <strain evidence="2 3">NPDC050403</strain>
    </source>
</reference>
<dbReference type="InterPro" id="IPR011335">
    <property type="entry name" value="Restrct_endonuc-II-like"/>
</dbReference>
<evidence type="ECO:0000313" key="3">
    <source>
        <dbReference type="Proteomes" id="UP001551695"/>
    </source>
</evidence>
<keyword evidence="3" id="KW-1185">Reference proteome</keyword>
<dbReference type="SUPFAM" id="SSF52980">
    <property type="entry name" value="Restriction endonuclease-like"/>
    <property type="match status" value="1"/>
</dbReference>
<dbReference type="PANTHER" id="PTHR38590">
    <property type="entry name" value="BLL0828 PROTEIN"/>
    <property type="match status" value="1"/>
</dbReference>
<dbReference type="EMBL" id="JBFAKC010000012">
    <property type="protein sequence ID" value="MEV0710839.1"/>
    <property type="molecule type" value="Genomic_DNA"/>
</dbReference>